<evidence type="ECO:0000256" key="11">
    <source>
        <dbReference type="SAM" id="Phobius"/>
    </source>
</evidence>
<dbReference type="Proteomes" id="UP000825002">
    <property type="component" value="Unassembled WGS sequence"/>
</dbReference>
<keyword evidence="6 11" id="KW-0472">Membrane</keyword>
<feature type="compositionally biased region" description="Low complexity" evidence="10">
    <location>
        <begin position="165"/>
        <end position="189"/>
    </location>
</feature>
<evidence type="ECO:0000256" key="2">
    <source>
        <dbReference type="ARBA" id="ARBA00010663"/>
    </source>
</evidence>
<evidence type="ECO:0000259" key="12">
    <source>
        <dbReference type="PROSITE" id="PS50262"/>
    </source>
</evidence>
<feature type="non-terminal residue" evidence="13">
    <location>
        <position position="1"/>
    </location>
</feature>
<evidence type="ECO:0000256" key="1">
    <source>
        <dbReference type="ARBA" id="ARBA00004141"/>
    </source>
</evidence>
<evidence type="ECO:0000256" key="10">
    <source>
        <dbReference type="SAM" id="MobiDB-lite"/>
    </source>
</evidence>
<dbReference type="Pfam" id="PF00001">
    <property type="entry name" value="7tm_1"/>
    <property type="match status" value="2"/>
</dbReference>
<evidence type="ECO:0000256" key="3">
    <source>
        <dbReference type="ARBA" id="ARBA00022692"/>
    </source>
</evidence>
<comment type="caution">
    <text evidence="13">The sequence shown here is derived from an EMBL/GenBank/DDBJ whole genome shotgun (WGS) entry which is preliminary data.</text>
</comment>
<evidence type="ECO:0000313" key="14">
    <source>
        <dbReference type="Proteomes" id="UP000825002"/>
    </source>
</evidence>
<feature type="region of interest" description="Disordered" evidence="10">
    <location>
        <begin position="431"/>
        <end position="454"/>
    </location>
</feature>
<dbReference type="PROSITE" id="PS50262">
    <property type="entry name" value="G_PROTEIN_RECEP_F1_2"/>
    <property type="match status" value="1"/>
</dbReference>
<dbReference type="EMBL" id="JAIFTH010000047">
    <property type="protein sequence ID" value="KAG9510961.1"/>
    <property type="molecule type" value="Genomic_DNA"/>
</dbReference>
<feature type="region of interest" description="Disordered" evidence="10">
    <location>
        <begin position="692"/>
        <end position="726"/>
    </location>
</feature>
<evidence type="ECO:0000256" key="8">
    <source>
        <dbReference type="ARBA" id="ARBA00023224"/>
    </source>
</evidence>
<proteinExistence type="inferred from homology"/>
<feature type="transmembrane region" description="Helical" evidence="11">
    <location>
        <begin position="499"/>
        <end position="521"/>
    </location>
</feature>
<feature type="compositionally biased region" description="Basic and acidic residues" evidence="10">
    <location>
        <begin position="97"/>
        <end position="120"/>
    </location>
</feature>
<keyword evidence="8 9" id="KW-0807">Transducer</keyword>
<feature type="compositionally biased region" description="Polar residues" evidence="10">
    <location>
        <begin position="146"/>
        <end position="158"/>
    </location>
</feature>
<comment type="similarity">
    <text evidence="2 9">Belongs to the G-protein coupled receptor 1 family.</text>
</comment>
<evidence type="ECO:0000256" key="5">
    <source>
        <dbReference type="ARBA" id="ARBA00023040"/>
    </source>
</evidence>
<dbReference type="Gene3D" id="1.20.1070.10">
    <property type="entry name" value="Rhodopsin 7-helix transmembrane proteins"/>
    <property type="match status" value="2"/>
</dbReference>
<dbReference type="InterPro" id="IPR000611">
    <property type="entry name" value="NPY_rcpt"/>
</dbReference>
<keyword evidence="7 9" id="KW-0675">Receptor</keyword>
<organism evidence="13 14">
    <name type="scientific">Fragariocoptes setiger</name>
    <dbReference type="NCBI Taxonomy" id="1670756"/>
    <lineage>
        <taxon>Eukaryota</taxon>
        <taxon>Metazoa</taxon>
        <taxon>Ecdysozoa</taxon>
        <taxon>Arthropoda</taxon>
        <taxon>Chelicerata</taxon>
        <taxon>Arachnida</taxon>
        <taxon>Acari</taxon>
        <taxon>Acariformes</taxon>
        <taxon>Trombidiformes</taxon>
        <taxon>Prostigmata</taxon>
        <taxon>Eupodina</taxon>
        <taxon>Eriophyoidea</taxon>
        <taxon>Phytoptidae</taxon>
        <taxon>Fragariocoptes</taxon>
    </lineage>
</organism>
<feature type="transmembrane region" description="Helical" evidence="11">
    <location>
        <begin position="393"/>
        <end position="416"/>
    </location>
</feature>
<dbReference type="SUPFAM" id="SSF81321">
    <property type="entry name" value="Family A G protein-coupled receptor-like"/>
    <property type="match status" value="1"/>
</dbReference>
<feature type="transmembrane region" description="Helical" evidence="11">
    <location>
        <begin position="351"/>
        <end position="372"/>
    </location>
</feature>
<evidence type="ECO:0000313" key="13">
    <source>
        <dbReference type="EMBL" id="KAG9510961.1"/>
    </source>
</evidence>
<feature type="region of interest" description="Disordered" evidence="10">
    <location>
        <begin position="544"/>
        <end position="580"/>
    </location>
</feature>
<dbReference type="PRINTS" id="PR01012">
    <property type="entry name" value="NRPEPTIDEYR"/>
</dbReference>
<evidence type="ECO:0000256" key="7">
    <source>
        <dbReference type="ARBA" id="ARBA00023170"/>
    </source>
</evidence>
<feature type="domain" description="G-protein coupled receptors family 1 profile" evidence="12">
    <location>
        <begin position="293"/>
        <end position="919"/>
    </location>
</feature>
<feature type="transmembrane region" description="Helical" evidence="11">
    <location>
        <begin position="314"/>
        <end position="336"/>
    </location>
</feature>
<evidence type="ECO:0000256" key="9">
    <source>
        <dbReference type="RuleBase" id="RU000688"/>
    </source>
</evidence>
<comment type="subcellular location">
    <subcellularLocation>
        <location evidence="1">Membrane</location>
        <topology evidence="1">Multi-pass membrane protein</topology>
    </subcellularLocation>
</comment>
<name>A0ABQ7SC46_9ACAR</name>
<feature type="region of interest" description="Disordered" evidence="10">
    <location>
        <begin position="208"/>
        <end position="267"/>
    </location>
</feature>
<feature type="compositionally biased region" description="Polar residues" evidence="10">
    <location>
        <begin position="798"/>
        <end position="812"/>
    </location>
</feature>
<dbReference type="PANTHER" id="PTHR45695">
    <property type="entry name" value="LEUCOKININ RECEPTOR-RELATED"/>
    <property type="match status" value="1"/>
</dbReference>
<gene>
    <name evidence="13" type="primary">HCRTR2</name>
    <name evidence="13" type="ORF">GZH46_00484</name>
</gene>
<keyword evidence="14" id="KW-1185">Reference proteome</keyword>
<feature type="transmembrane region" description="Helical" evidence="11">
    <location>
        <begin position="277"/>
        <end position="302"/>
    </location>
</feature>
<sequence length="942" mass="104018">TTATTISTTPNTTTTTTTTIDAASTEKATKATDWFRSAIEEARTRKVEFKVWPDERRTTTGRSDTGVDTASIRAARQQWRPAVLNALGLYEAPFVEPPERRRNEDPPRDTRPASEPGEHISRLSCHVLNAESTQISISLSVSNDGVTMKQQQQQSGESSADYWPTNADTINNNNSNNNDNNNSTTSTRNSGFHAIKARASGLASFTDQLSSTTTTDNDDSQLSSVNNNHNNNNNNSVDQEQQQTSTGSSNETQSKSNHGASKNETTTTTLRPTRLQLVLILFHLIVFLIGLIGNYLVCLSVYRNRTLRTVTNYFIVNLAVADFLVILVCLPPTVIWDVTLTWFFGKYMCKLVLYLQSVSVSVSVLTLTFISLDRWYAICYPLKFTSSTSRARLAIFIIWIVSMLVALPDLIMLTTIEPSMFVDDTTGSSANHTASVANDQQQQSSVNSNQSRSIDTTATVTTPYTSAEWLVANYLTIEIDNSVMYTDCNYSWSENETRAYQLCIVLMLFVTPFMLMSVSYFHIIKVLWRDDSVSATLDSMQAQQQLTSSDNKKQQQQLSPSNSCLGQDITPSTKQVTTSQRQHYKWTTPLRQMLICPCHWFHWQRFHCCFNLTASMSANNMNMNNAPSPTTTTTTNNDTHNNNNNVNNHTAHNVPTIQVRRTSNVSSMSDKHQFRLPTLNVCETHLDLGGEPVAGLNSDGSSAESPAELSEGGARQGSSIHSSCDSTHHTDKLIARVTSPACPLDGLASTNTAGAGGRKSHGTHGTSNGHIDQSKLEQNQHHQHQPTTTIGGGGNAAHSPTSTMASEASGASRTLMAAHIGQHHGGAGPHHTWSLEHGKRHSNATQDSSRFCSLIRSRRKAAKMLLAVVIMFGLCYLPVHLINILRYTIGLPQNDLVTTASLVSHWLCYFNSAINPIIYNIMNSKFRHEFSRVFACKCFTKS</sequence>
<evidence type="ECO:0000256" key="4">
    <source>
        <dbReference type="ARBA" id="ARBA00022989"/>
    </source>
</evidence>
<protein>
    <submittedName>
        <fullName evidence="13">Orexin receptor type 2</fullName>
    </submittedName>
</protein>
<keyword evidence="4 11" id="KW-1133">Transmembrane helix</keyword>
<keyword evidence="3 9" id="KW-0812">Transmembrane</keyword>
<reference evidence="13 14" key="1">
    <citation type="submission" date="2020-10" db="EMBL/GenBank/DDBJ databases">
        <authorList>
            <person name="Klimov P.B."/>
            <person name="Dyachkov S.M."/>
            <person name="Chetverikov P.E."/>
        </authorList>
    </citation>
    <scope>NUCLEOTIDE SEQUENCE [LARGE SCALE GENOMIC DNA]</scope>
    <source>
        <strain evidence="13">BMOC 18-1129-001#AD2665</strain>
        <tissue evidence="13">Entire mites</tissue>
    </source>
</reference>
<dbReference type="InterPro" id="IPR000276">
    <property type="entry name" value="GPCR_Rhodpsn"/>
</dbReference>
<feature type="region of interest" description="Disordered" evidence="10">
    <location>
        <begin position="146"/>
        <end position="189"/>
    </location>
</feature>
<dbReference type="PRINTS" id="PR00237">
    <property type="entry name" value="GPCRRHODOPSN"/>
</dbReference>
<dbReference type="InterPro" id="IPR017452">
    <property type="entry name" value="GPCR_Rhodpsn_7TM"/>
</dbReference>
<dbReference type="PANTHER" id="PTHR45695:SF15">
    <property type="entry name" value="OPSIN RH2"/>
    <property type="match status" value="1"/>
</dbReference>
<dbReference type="PROSITE" id="PS00237">
    <property type="entry name" value="G_PROTEIN_RECEP_F1_1"/>
    <property type="match status" value="1"/>
</dbReference>
<feature type="compositionally biased region" description="Low complexity" evidence="10">
    <location>
        <begin position="434"/>
        <end position="454"/>
    </location>
</feature>
<keyword evidence="5 9" id="KW-0297">G-protein coupled receptor</keyword>
<feature type="compositionally biased region" description="Polar residues" evidence="10">
    <location>
        <begin position="716"/>
        <end position="725"/>
    </location>
</feature>
<feature type="region of interest" description="Disordered" evidence="10">
    <location>
        <begin position="95"/>
        <end position="120"/>
    </location>
</feature>
<accession>A0ABQ7SC46</accession>
<feature type="transmembrane region" description="Helical" evidence="11">
    <location>
        <begin position="864"/>
        <end position="882"/>
    </location>
</feature>
<evidence type="ECO:0000256" key="6">
    <source>
        <dbReference type="ARBA" id="ARBA00023136"/>
    </source>
</evidence>
<feature type="compositionally biased region" description="Low complexity" evidence="10">
    <location>
        <begin position="208"/>
        <end position="235"/>
    </location>
</feature>
<feature type="transmembrane region" description="Helical" evidence="11">
    <location>
        <begin position="902"/>
        <end position="922"/>
    </location>
</feature>
<feature type="compositionally biased region" description="Polar residues" evidence="10">
    <location>
        <begin position="236"/>
        <end position="264"/>
    </location>
</feature>
<feature type="region of interest" description="Disordered" evidence="10">
    <location>
        <begin position="742"/>
        <end position="844"/>
    </location>
</feature>